<dbReference type="InterPro" id="IPR036388">
    <property type="entry name" value="WH-like_DNA-bd_sf"/>
</dbReference>
<dbReference type="GO" id="GO:0003700">
    <property type="term" value="F:DNA-binding transcription factor activity"/>
    <property type="evidence" value="ECO:0007669"/>
    <property type="project" value="InterPro"/>
</dbReference>
<dbReference type="EMBL" id="BMZA01000015">
    <property type="protein sequence ID" value="GGZ13116.1"/>
    <property type="molecule type" value="Genomic_DNA"/>
</dbReference>
<evidence type="ECO:0000256" key="2">
    <source>
        <dbReference type="ARBA" id="ARBA00023015"/>
    </source>
</evidence>
<dbReference type="PANTHER" id="PTHR30537">
    <property type="entry name" value="HTH-TYPE TRANSCRIPTIONAL REGULATOR"/>
    <property type="match status" value="1"/>
</dbReference>
<dbReference type="InterPro" id="IPR058163">
    <property type="entry name" value="LysR-type_TF_proteobact-type"/>
</dbReference>
<evidence type="ECO:0000256" key="3">
    <source>
        <dbReference type="ARBA" id="ARBA00023125"/>
    </source>
</evidence>
<dbReference type="Pfam" id="PF00126">
    <property type="entry name" value="HTH_1"/>
    <property type="match status" value="1"/>
</dbReference>
<dbReference type="Pfam" id="PF03466">
    <property type="entry name" value="LysR_substrate"/>
    <property type="match status" value="1"/>
</dbReference>
<proteinExistence type="inferred from homology"/>
<keyword evidence="7" id="KW-1185">Reference proteome</keyword>
<dbReference type="PROSITE" id="PS50931">
    <property type="entry name" value="HTH_LYSR"/>
    <property type="match status" value="1"/>
</dbReference>
<dbReference type="Proteomes" id="UP000648075">
    <property type="component" value="Unassembled WGS sequence"/>
</dbReference>
<comment type="similarity">
    <text evidence="1">Belongs to the LysR transcriptional regulatory family.</text>
</comment>
<dbReference type="GO" id="GO:0043565">
    <property type="term" value="F:sequence-specific DNA binding"/>
    <property type="evidence" value="ECO:0007669"/>
    <property type="project" value="TreeGrafter"/>
</dbReference>
<feature type="domain" description="HTH lysR-type" evidence="5">
    <location>
        <begin position="11"/>
        <end position="59"/>
    </location>
</feature>
<reference evidence="6" key="2">
    <citation type="submission" date="2020-09" db="EMBL/GenBank/DDBJ databases">
        <authorList>
            <person name="Sun Q."/>
            <person name="Kim S."/>
        </authorList>
    </citation>
    <scope>NUCLEOTIDE SEQUENCE</scope>
    <source>
        <strain evidence="6">KCTC 32255</strain>
    </source>
</reference>
<sequence>MHPWEGLEEAVAIADAGSFVGAARLLGVSTSHVSRSVLRLEERLNLILFNRTTRTVSQTEAGRGFIDQARRLIQERDELLAFAVGDGEPRGELRVTCSIAMGERFVAPILGEFADRHPGLSVVLDLTNRVVDIIAEGYDLAIRTSQTGDPRLASQAIASRALITAASPAYLTARAAPRRVDDLAGHECLAGTTPNWHFLERGMPRVVTPRGRWRCNSGTAVLDAALAGRGICQLPEFYLRAPIAEGRLQALLEDCRAEPEPIWLVSPLRRQLQPKVLRLSLLLGERLQPALSGA</sequence>
<evidence type="ECO:0000259" key="5">
    <source>
        <dbReference type="PROSITE" id="PS50931"/>
    </source>
</evidence>
<keyword evidence="4" id="KW-0804">Transcription</keyword>
<evidence type="ECO:0000313" key="7">
    <source>
        <dbReference type="Proteomes" id="UP000648075"/>
    </source>
</evidence>
<keyword evidence="2" id="KW-0805">Transcription regulation</keyword>
<dbReference type="SUPFAM" id="SSF53850">
    <property type="entry name" value="Periplasmic binding protein-like II"/>
    <property type="match status" value="1"/>
</dbReference>
<dbReference type="AlphaFoldDB" id="A0A918PKV1"/>
<dbReference type="Gene3D" id="1.10.10.10">
    <property type="entry name" value="Winged helix-like DNA-binding domain superfamily/Winged helix DNA-binding domain"/>
    <property type="match status" value="1"/>
</dbReference>
<evidence type="ECO:0000313" key="6">
    <source>
        <dbReference type="EMBL" id="GGZ13116.1"/>
    </source>
</evidence>
<evidence type="ECO:0000256" key="4">
    <source>
        <dbReference type="ARBA" id="ARBA00023163"/>
    </source>
</evidence>
<accession>A0A918PKV1</accession>
<dbReference type="GO" id="GO:0006351">
    <property type="term" value="P:DNA-templated transcription"/>
    <property type="evidence" value="ECO:0007669"/>
    <property type="project" value="TreeGrafter"/>
</dbReference>
<dbReference type="InterPro" id="IPR005119">
    <property type="entry name" value="LysR_subst-bd"/>
</dbReference>
<dbReference type="RefSeq" id="WP_189622134.1">
    <property type="nucleotide sequence ID" value="NZ_BMZA01000015.1"/>
</dbReference>
<comment type="caution">
    <text evidence="6">The sequence shown here is derived from an EMBL/GenBank/DDBJ whole genome shotgun (WGS) entry which is preliminary data.</text>
</comment>
<reference evidence="6" key="1">
    <citation type="journal article" date="2014" name="Int. J. Syst. Evol. Microbiol.">
        <title>Complete genome sequence of Corynebacterium casei LMG S-19264T (=DSM 44701T), isolated from a smear-ripened cheese.</title>
        <authorList>
            <consortium name="US DOE Joint Genome Institute (JGI-PGF)"/>
            <person name="Walter F."/>
            <person name="Albersmeier A."/>
            <person name="Kalinowski J."/>
            <person name="Ruckert C."/>
        </authorList>
    </citation>
    <scope>NUCLEOTIDE SEQUENCE</scope>
    <source>
        <strain evidence="6">KCTC 32255</strain>
    </source>
</reference>
<dbReference type="InterPro" id="IPR000847">
    <property type="entry name" value="LysR_HTH_N"/>
</dbReference>
<dbReference type="InterPro" id="IPR036390">
    <property type="entry name" value="WH_DNA-bd_sf"/>
</dbReference>
<dbReference type="Gene3D" id="3.40.190.290">
    <property type="match status" value="1"/>
</dbReference>
<dbReference type="SUPFAM" id="SSF46785">
    <property type="entry name" value="Winged helix' DNA-binding domain"/>
    <property type="match status" value="1"/>
</dbReference>
<protein>
    <submittedName>
        <fullName evidence="6">LysR family transcriptional regulator</fullName>
    </submittedName>
</protein>
<keyword evidence="3" id="KW-0238">DNA-binding</keyword>
<dbReference type="PANTHER" id="PTHR30537:SF10">
    <property type="entry name" value="TRANSCRIPTIONAL REGULATOR-RELATED"/>
    <property type="match status" value="1"/>
</dbReference>
<name>A0A918PKV1_9SPHN</name>
<gene>
    <name evidence="6" type="ORF">GCM10011614_30320</name>
</gene>
<evidence type="ECO:0000256" key="1">
    <source>
        <dbReference type="ARBA" id="ARBA00009437"/>
    </source>
</evidence>
<organism evidence="6 7">
    <name type="scientific">Novosphingobium colocasiae</name>
    <dbReference type="NCBI Taxonomy" id="1256513"/>
    <lineage>
        <taxon>Bacteria</taxon>
        <taxon>Pseudomonadati</taxon>
        <taxon>Pseudomonadota</taxon>
        <taxon>Alphaproteobacteria</taxon>
        <taxon>Sphingomonadales</taxon>
        <taxon>Sphingomonadaceae</taxon>
        <taxon>Novosphingobium</taxon>
    </lineage>
</organism>